<evidence type="ECO:0000313" key="2">
    <source>
        <dbReference type="EMBL" id="RSH91013.1"/>
    </source>
</evidence>
<reference evidence="2 3" key="1">
    <citation type="submission" date="2018-11" db="EMBL/GenBank/DDBJ databases">
        <title>Genome sequence of Saitozyma podzolica DSM 27192.</title>
        <authorList>
            <person name="Aliyu H."/>
            <person name="Gorte O."/>
            <person name="Ochsenreither K."/>
        </authorList>
    </citation>
    <scope>NUCLEOTIDE SEQUENCE [LARGE SCALE GENOMIC DNA]</scope>
    <source>
        <strain evidence="2 3">DSM 27192</strain>
    </source>
</reference>
<organism evidence="2 3">
    <name type="scientific">Saitozyma podzolica</name>
    <dbReference type="NCBI Taxonomy" id="1890683"/>
    <lineage>
        <taxon>Eukaryota</taxon>
        <taxon>Fungi</taxon>
        <taxon>Dikarya</taxon>
        <taxon>Basidiomycota</taxon>
        <taxon>Agaricomycotina</taxon>
        <taxon>Tremellomycetes</taxon>
        <taxon>Tremellales</taxon>
        <taxon>Trimorphomycetaceae</taxon>
        <taxon>Saitozyma</taxon>
    </lineage>
</organism>
<dbReference type="Proteomes" id="UP000279259">
    <property type="component" value="Unassembled WGS sequence"/>
</dbReference>
<feature type="region of interest" description="Disordered" evidence="1">
    <location>
        <begin position="1"/>
        <end position="20"/>
    </location>
</feature>
<evidence type="ECO:0000256" key="1">
    <source>
        <dbReference type="SAM" id="MobiDB-lite"/>
    </source>
</evidence>
<dbReference type="EMBL" id="RSCD01000009">
    <property type="protein sequence ID" value="RSH91013.1"/>
    <property type="molecule type" value="Genomic_DNA"/>
</dbReference>
<sequence length="272" mass="28964">MPSNLDNQKKYYPRSATSESPGDFGAYPCCTMFSTLFGRDNDDAATDSSPGFFVPVEFTFHRADPTSGSLQADAATLDTLFAPTSLKLGGSAPLDSAMDDGSYAGWCSEVLQTGYLVSTSVDPTGVGIGIPCVISAHVFVKPPPPSVLTETAIPAPEWGSYPYTANFTLDVRTTHPQGLCRNSVAITESTNWLGSLHYGSEDQTFHNVDVIFNAFPASNVSGSVTLTIGTTCIPEDPEAGWDYRLIKRVEATPGSGAHMEVLPQADDSNLDM</sequence>
<comment type="caution">
    <text evidence="2">The sequence shown here is derived from an EMBL/GenBank/DDBJ whole genome shotgun (WGS) entry which is preliminary data.</text>
</comment>
<proteinExistence type="predicted"/>
<dbReference type="OrthoDB" id="10377418at2759"/>
<name>A0A427YIW9_9TREE</name>
<accession>A0A427YIW9</accession>
<keyword evidence="3" id="KW-1185">Reference proteome</keyword>
<gene>
    <name evidence="2" type="ORF">EHS25_010189</name>
</gene>
<dbReference type="AlphaFoldDB" id="A0A427YIW9"/>
<protein>
    <submittedName>
        <fullName evidence="2">Uncharacterized protein</fullName>
    </submittedName>
</protein>
<evidence type="ECO:0000313" key="3">
    <source>
        <dbReference type="Proteomes" id="UP000279259"/>
    </source>
</evidence>